<reference evidence="4 7" key="2">
    <citation type="submission" date="2020-07" db="EMBL/GenBank/DDBJ databases">
        <title>The complete genome of Paracoccus pantotrophus ACCC 10489.</title>
        <authorList>
            <person name="Si Y."/>
        </authorList>
    </citation>
    <scope>NUCLEOTIDE SEQUENCE [LARGE SCALE GENOMIC DNA]</scope>
    <source>
        <strain evidence="4 7">ACCC10489</strain>
    </source>
</reference>
<dbReference type="Pfam" id="PF01298">
    <property type="entry name" value="TbpB_B_D"/>
    <property type="match status" value="1"/>
</dbReference>
<name>A0A1I5GZU4_PARPN</name>
<dbReference type="InterPro" id="IPR001677">
    <property type="entry name" value="TbpB_B_D"/>
</dbReference>
<feature type="domain" description="Transferrin-binding protein B C-lobe/N-lobe beta-barrel" evidence="3">
    <location>
        <begin position="81"/>
        <end position="213"/>
    </location>
</feature>
<feature type="compositionally biased region" description="Gly residues" evidence="1">
    <location>
        <begin position="28"/>
        <end position="51"/>
    </location>
</feature>
<dbReference type="RefSeq" id="WP_177209324.1">
    <property type="nucleotide sequence ID" value="NZ_CP038203.1"/>
</dbReference>
<keyword evidence="2" id="KW-0732">Signal</keyword>
<dbReference type="GeneID" id="51372942"/>
<evidence type="ECO:0000313" key="5">
    <source>
        <dbReference type="EMBL" id="RKS51111.1"/>
    </source>
</evidence>
<evidence type="ECO:0000313" key="6">
    <source>
        <dbReference type="Proteomes" id="UP000273626"/>
    </source>
</evidence>
<reference evidence="5 6" key="1">
    <citation type="submission" date="2018-10" db="EMBL/GenBank/DDBJ databases">
        <title>Genomic Encyclopedia of Archaeal and Bacterial Type Strains, Phase II (KMG-II): from individual species to whole genera.</title>
        <authorList>
            <person name="Goeker M."/>
        </authorList>
    </citation>
    <scope>NUCLEOTIDE SEQUENCE [LARGE SCALE GENOMIC DNA]</scope>
    <source>
        <strain evidence="6">ATCC 35512 / DSM 2944 / CIP 106514 / LMD 82.5 / NBRC 102493 / NCCB 82005 / GB17</strain>
        <strain evidence="5">DSM 2944</strain>
    </source>
</reference>
<evidence type="ECO:0000259" key="3">
    <source>
        <dbReference type="Pfam" id="PF01298"/>
    </source>
</evidence>
<dbReference type="InterPro" id="IPR011250">
    <property type="entry name" value="OMP/PagP_B-barrel"/>
</dbReference>
<proteinExistence type="predicted"/>
<evidence type="ECO:0000313" key="7">
    <source>
        <dbReference type="Proteomes" id="UP000509322"/>
    </source>
</evidence>
<feature type="signal peptide" evidence="2">
    <location>
        <begin position="1"/>
        <end position="20"/>
    </location>
</feature>
<dbReference type="Proteomes" id="UP000509322">
    <property type="component" value="Chromosome 2"/>
</dbReference>
<dbReference type="Gene3D" id="2.40.160.90">
    <property type="match status" value="1"/>
</dbReference>
<keyword evidence="6" id="KW-1185">Reference proteome</keyword>
<dbReference type="SUPFAM" id="SSF56925">
    <property type="entry name" value="OMPA-like"/>
    <property type="match status" value="1"/>
</dbReference>
<dbReference type="Proteomes" id="UP000273626">
    <property type="component" value="Unassembled WGS sequence"/>
</dbReference>
<accession>A0A1I5GZU4</accession>
<evidence type="ECO:0000313" key="4">
    <source>
        <dbReference type="EMBL" id="QLH15922.1"/>
    </source>
</evidence>
<sequence length="221" mass="21176">MQMAKIFSGVLVTSITLALAGCGGGSGSGSAGAPGGGSGGGGGGGGGGGTADGQTFLDHDGPMMEMVERTESLAQTGTGAMPTTGSATYDGYAFVEMNMTGGSVDVGDPGYEAAIGKIALNANFANSSVSGQIHEVGVEDGPTLTGSLPITGGSISGSGMSGRAAGTLGGGDRGDIGLDLVLDGTFRGSNAEVVRGNITGTVEYDGATGTVFGDSGFVAER</sequence>
<gene>
    <name evidence="5" type="ORF">BDE18_0340</name>
    <name evidence="4" type="ORF">HYQ43_17480</name>
</gene>
<feature type="chain" id="PRO_5044292373" evidence="2">
    <location>
        <begin position="21"/>
        <end position="221"/>
    </location>
</feature>
<evidence type="ECO:0000256" key="1">
    <source>
        <dbReference type="SAM" id="MobiDB-lite"/>
    </source>
</evidence>
<organism evidence="4 7">
    <name type="scientific">Paracoccus pantotrophus</name>
    <name type="common">Thiosphaera pantotropha</name>
    <dbReference type="NCBI Taxonomy" id="82367"/>
    <lineage>
        <taxon>Bacteria</taxon>
        <taxon>Pseudomonadati</taxon>
        <taxon>Pseudomonadota</taxon>
        <taxon>Alphaproteobacteria</taxon>
        <taxon>Rhodobacterales</taxon>
        <taxon>Paracoccaceae</taxon>
        <taxon>Paracoccus</taxon>
    </lineage>
</organism>
<dbReference type="PROSITE" id="PS51257">
    <property type="entry name" value="PROKAR_LIPOPROTEIN"/>
    <property type="match status" value="1"/>
</dbReference>
<feature type="region of interest" description="Disordered" evidence="1">
    <location>
        <begin position="28"/>
        <end position="59"/>
    </location>
</feature>
<dbReference type="AlphaFoldDB" id="A0A1I5GZU4"/>
<dbReference type="EMBL" id="RBLI01000001">
    <property type="protein sequence ID" value="RKS51111.1"/>
    <property type="molecule type" value="Genomic_DNA"/>
</dbReference>
<evidence type="ECO:0000256" key="2">
    <source>
        <dbReference type="SAM" id="SignalP"/>
    </source>
</evidence>
<protein>
    <submittedName>
        <fullName evidence="4">Transferrin-binding protein-like solute binding protein</fullName>
    </submittedName>
</protein>
<dbReference type="EMBL" id="CP058690">
    <property type="protein sequence ID" value="QLH15922.1"/>
    <property type="molecule type" value="Genomic_DNA"/>
</dbReference>